<accession>A0A438IS13</accession>
<dbReference type="GO" id="GO:0030245">
    <property type="term" value="P:cellulose catabolic process"/>
    <property type="evidence" value="ECO:0007669"/>
    <property type="project" value="UniProtKB-KW"/>
</dbReference>
<dbReference type="Proteomes" id="UP000288805">
    <property type="component" value="Unassembled WGS sequence"/>
</dbReference>
<dbReference type="InterPro" id="IPR012341">
    <property type="entry name" value="6hp_glycosidase-like_sf"/>
</dbReference>
<dbReference type="InterPro" id="IPR008928">
    <property type="entry name" value="6-hairpin_glycosidase_sf"/>
</dbReference>
<feature type="chain" id="PRO_5019434910" description="cellulase" evidence="9">
    <location>
        <begin position="24"/>
        <end position="501"/>
    </location>
</feature>
<keyword evidence="9" id="KW-0732">Signal</keyword>
<dbReference type="Gene3D" id="1.50.10.10">
    <property type="match status" value="1"/>
</dbReference>
<comment type="catalytic activity">
    <reaction evidence="1">
        <text>Endohydrolysis of (1-&gt;4)-beta-D-glucosidic linkages in cellulose, lichenin and cereal beta-D-glucans.</text>
        <dbReference type="EC" id="3.2.1.4"/>
    </reaction>
</comment>
<organism evidence="11 12">
    <name type="scientific">Vitis vinifera</name>
    <name type="common">Grape</name>
    <dbReference type="NCBI Taxonomy" id="29760"/>
    <lineage>
        <taxon>Eukaryota</taxon>
        <taxon>Viridiplantae</taxon>
        <taxon>Streptophyta</taxon>
        <taxon>Embryophyta</taxon>
        <taxon>Tracheophyta</taxon>
        <taxon>Spermatophyta</taxon>
        <taxon>Magnoliopsida</taxon>
        <taxon>eudicotyledons</taxon>
        <taxon>Gunneridae</taxon>
        <taxon>Pentapetalae</taxon>
        <taxon>rosids</taxon>
        <taxon>Vitales</taxon>
        <taxon>Vitaceae</taxon>
        <taxon>Viteae</taxon>
        <taxon>Vitis</taxon>
    </lineage>
</organism>
<evidence type="ECO:0000256" key="6">
    <source>
        <dbReference type="ARBA" id="ARBA00023277"/>
    </source>
</evidence>
<dbReference type="EMBL" id="QGNW01000087">
    <property type="protein sequence ID" value="RVW99493.1"/>
    <property type="molecule type" value="Genomic_DNA"/>
</dbReference>
<dbReference type="EC" id="3.2.1.4" evidence="3"/>
<keyword evidence="7" id="KW-0326">Glycosidase</keyword>
<keyword evidence="6" id="KW-0119">Carbohydrate metabolism</keyword>
<dbReference type="InterPro" id="IPR001701">
    <property type="entry name" value="Glyco_hydro_9"/>
</dbReference>
<feature type="signal peptide" evidence="9">
    <location>
        <begin position="1"/>
        <end position="23"/>
    </location>
</feature>
<gene>
    <name evidence="11" type="primary">CEL1_1</name>
    <name evidence="11" type="ORF">CK203_038441</name>
</gene>
<dbReference type="Pfam" id="PF00759">
    <property type="entry name" value="Glyco_hydro_9"/>
    <property type="match status" value="1"/>
</dbReference>
<keyword evidence="8" id="KW-0624">Polysaccharide degradation</keyword>
<reference evidence="11 12" key="1">
    <citation type="journal article" date="2018" name="PLoS Genet.">
        <title>Population sequencing reveals clonal diversity and ancestral inbreeding in the grapevine cultivar Chardonnay.</title>
        <authorList>
            <person name="Roach M.J."/>
            <person name="Johnson D.L."/>
            <person name="Bohlmann J."/>
            <person name="van Vuuren H.J."/>
            <person name="Jones S.J."/>
            <person name="Pretorius I.S."/>
            <person name="Schmidt S.A."/>
            <person name="Borneman A.R."/>
        </authorList>
    </citation>
    <scope>NUCLEOTIDE SEQUENCE [LARGE SCALE GENOMIC DNA]</scope>
    <source>
        <strain evidence="12">cv. Chardonnay</strain>
        <tissue evidence="11">Leaf</tissue>
    </source>
</reference>
<comment type="similarity">
    <text evidence="2">Belongs to the glycosyl hydrolase 9 (cellulase E) family.</text>
</comment>
<dbReference type="PANTHER" id="PTHR22298">
    <property type="entry name" value="ENDO-1,4-BETA-GLUCANASE"/>
    <property type="match status" value="1"/>
</dbReference>
<keyword evidence="5" id="KW-0136">Cellulose degradation</keyword>
<evidence type="ECO:0000313" key="11">
    <source>
        <dbReference type="EMBL" id="RVW99493.1"/>
    </source>
</evidence>
<evidence type="ECO:0000256" key="4">
    <source>
        <dbReference type="ARBA" id="ARBA00022801"/>
    </source>
</evidence>
<evidence type="ECO:0000256" key="9">
    <source>
        <dbReference type="SAM" id="SignalP"/>
    </source>
</evidence>
<sequence>MEMGGGKMIGVMMVMTMVVSVSSQDYGDALTKSILFFEGQRSGKLPSSQRVNWRKDSGVNDGKDVKVDLTGGYYDAGDNVKFNFPMAFTTTLLAWSVIEFGQFMDPDLQNALDAVRWGTDYLLKATTTPGTVIALVGDPFGDHNCWERPEDMDTPRTTYEVNTTSPGSEVSAEIAAALAAASIAFNASDSQYSQTLVSRAKSVFDFADKNRGSYNDAIGRVVCPYYYCDGSGYMDELGWGAAWLYKATNNESYWNYVQYTINNLPKYIKVMNTDGTLSYRDNFAEFGWDTKVAGINVLVSGWVLQEKLDASPFVLDADRFVCTILPESPTKSVTYSPGGLLFKSGPSNMQHATTLSFLLLVYAGYSKGNGRHIQCGNVVVSPDRLVEVSKSQVKGELHFRKQSIGHVIHGGYGDKFPNRIHHRGSSLPSMDAHPDRIDCNGGTPYFQTQDPNPNLLTGAVVGGPAPDDSYADSRADVSQSEPATYINAPLVGLLAYFKANS</sequence>
<comment type="caution">
    <text evidence="11">The sequence shown here is derived from an EMBL/GenBank/DDBJ whole genome shotgun (WGS) entry which is preliminary data.</text>
</comment>
<dbReference type="AlphaFoldDB" id="A0A438IS13"/>
<evidence type="ECO:0000256" key="1">
    <source>
        <dbReference type="ARBA" id="ARBA00000966"/>
    </source>
</evidence>
<dbReference type="SUPFAM" id="SSF48208">
    <property type="entry name" value="Six-hairpin glycosidases"/>
    <property type="match status" value="1"/>
</dbReference>
<evidence type="ECO:0000313" key="12">
    <source>
        <dbReference type="Proteomes" id="UP000288805"/>
    </source>
</evidence>
<proteinExistence type="inferred from homology"/>
<evidence type="ECO:0000256" key="3">
    <source>
        <dbReference type="ARBA" id="ARBA00012601"/>
    </source>
</evidence>
<evidence type="ECO:0000256" key="5">
    <source>
        <dbReference type="ARBA" id="ARBA00023001"/>
    </source>
</evidence>
<name>A0A438IS13_VITVI</name>
<evidence type="ECO:0000256" key="7">
    <source>
        <dbReference type="ARBA" id="ARBA00023295"/>
    </source>
</evidence>
<dbReference type="GO" id="GO:0008810">
    <property type="term" value="F:cellulase activity"/>
    <property type="evidence" value="ECO:0007669"/>
    <property type="project" value="UniProtKB-EC"/>
</dbReference>
<keyword evidence="4" id="KW-0378">Hydrolase</keyword>
<evidence type="ECO:0000256" key="8">
    <source>
        <dbReference type="ARBA" id="ARBA00023326"/>
    </source>
</evidence>
<protein>
    <recommendedName>
        <fullName evidence="3">cellulase</fullName>
        <ecNumber evidence="3">3.2.1.4</ecNumber>
    </recommendedName>
</protein>
<feature type="domain" description="Glycoside hydrolase family 9" evidence="10">
    <location>
        <begin position="26"/>
        <end position="494"/>
    </location>
</feature>
<evidence type="ECO:0000259" key="10">
    <source>
        <dbReference type="Pfam" id="PF00759"/>
    </source>
</evidence>
<dbReference type="FunFam" id="1.50.10.10:FF:000020">
    <property type="entry name" value="Endoglucanase"/>
    <property type="match status" value="1"/>
</dbReference>
<evidence type="ECO:0000256" key="2">
    <source>
        <dbReference type="ARBA" id="ARBA00007072"/>
    </source>
</evidence>